<protein>
    <submittedName>
        <fullName evidence="1">Uncharacterized protein</fullName>
    </submittedName>
</protein>
<evidence type="ECO:0000313" key="1">
    <source>
        <dbReference type="EMBL" id="OXN01486.1"/>
    </source>
</evidence>
<proteinExistence type="predicted"/>
<organism evidence="1 2">
    <name type="scientific">Bifidobacterium vansinderenii</name>
    <dbReference type="NCBI Taxonomy" id="1984871"/>
    <lineage>
        <taxon>Bacteria</taxon>
        <taxon>Bacillati</taxon>
        <taxon>Actinomycetota</taxon>
        <taxon>Actinomycetes</taxon>
        <taxon>Bifidobacteriales</taxon>
        <taxon>Bifidobacteriaceae</taxon>
        <taxon>Bifidobacterium</taxon>
    </lineage>
</organism>
<keyword evidence="2" id="KW-1185">Reference proteome</keyword>
<accession>A0A229W0Y0</accession>
<comment type="caution">
    <text evidence="1">The sequence shown here is derived from an EMBL/GenBank/DDBJ whole genome shotgun (WGS) entry which is preliminary data.</text>
</comment>
<gene>
    <name evidence="1" type="ORF">Tam10B_0489</name>
</gene>
<name>A0A229W0Y0_9BIFI</name>
<dbReference type="AlphaFoldDB" id="A0A229W0Y0"/>
<reference evidence="1 2" key="1">
    <citation type="submission" date="2017-05" db="EMBL/GenBank/DDBJ databases">
        <title>Bifidobacterium vansinderenii sp. nov.</title>
        <authorList>
            <person name="Lugli G.A."/>
            <person name="Duranti S."/>
            <person name="Mangifesta M."/>
        </authorList>
    </citation>
    <scope>NUCLEOTIDE SEQUENCE [LARGE SCALE GENOMIC DNA]</scope>
    <source>
        <strain evidence="1 2">Tam10B</strain>
    </source>
</reference>
<dbReference type="EMBL" id="NEWD01000004">
    <property type="protein sequence ID" value="OXN01486.1"/>
    <property type="molecule type" value="Genomic_DNA"/>
</dbReference>
<evidence type="ECO:0000313" key="2">
    <source>
        <dbReference type="Proteomes" id="UP000215433"/>
    </source>
</evidence>
<dbReference type="Proteomes" id="UP000215433">
    <property type="component" value="Unassembled WGS sequence"/>
</dbReference>
<sequence length="172" mass="19056">MGITVQQPIGSHRIVTDLNSLRESIVLADRITHLEPTDGMTETEAATAREERETLTARLRELASRVDESTITIRLRGMRSTEWNMDVMACTRMVDGKPVKDGNKLLMMCLPGMVEGIVNHEGNNVTMSEQDIKALVESLADTQAYELLQTMQTLNSPATSLPKDVTSLLQTI</sequence>
<dbReference type="RefSeq" id="WP_093959671.1">
    <property type="nucleotide sequence ID" value="NZ_NEWD01000004.1"/>
</dbReference>
<dbReference type="OrthoDB" id="3234072at2"/>